<organism evidence="1 2">
    <name type="scientific">Aspergillus calidoustus</name>
    <dbReference type="NCBI Taxonomy" id="454130"/>
    <lineage>
        <taxon>Eukaryota</taxon>
        <taxon>Fungi</taxon>
        <taxon>Dikarya</taxon>
        <taxon>Ascomycota</taxon>
        <taxon>Pezizomycotina</taxon>
        <taxon>Eurotiomycetes</taxon>
        <taxon>Eurotiomycetidae</taxon>
        <taxon>Eurotiales</taxon>
        <taxon>Aspergillaceae</taxon>
        <taxon>Aspergillus</taxon>
        <taxon>Aspergillus subgen. Nidulantes</taxon>
    </lineage>
</organism>
<reference evidence="2" key="1">
    <citation type="journal article" date="2016" name="Genome Announc.">
        <title>Draft genome sequences of fungus Aspergillus calidoustus.</title>
        <authorList>
            <person name="Horn F."/>
            <person name="Linde J."/>
            <person name="Mattern D.J."/>
            <person name="Walther G."/>
            <person name="Guthke R."/>
            <person name="Scherlach K."/>
            <person name="Martin K."/>
            <person name="Brakhage A.A."/>
            <person name="Petzke L."/>
            <person name="Valiante V."/>
        </authorList>
    </citation>
    <scope>NUCLEOTIDE SEQUENCE [LARGE SCALE GENOMIC DNA]</scope>
    <source>
        <strain evidence="2">SF006504</strain>
    </source>
</reference>
<dbReference type="AlphaFoldDB" id="A0A0U4ZAI2"/>
<evidence type="ECO:0000313" key="2">
    <source>
        <dbReference type="Proteomes" id="UP000054771"/>
    </source>
</evidence>
<accession>A0A0U4ZAI2</accession>
<proteinExistence type="predicted"/>
<protein>
    <submittedName>
        <fullName evidence="1">Uncharacterized protein</fullName>
    </submittedName>
</protein>
<gene>
    <name evidence="1" type="ORF">ASPCAL10025</name>
</gene>
<name>A0A0U4ZAI2_ASPCI</name>
<dbReference type="EMBL" id="CDMC01000008">
    <property type="protein sequence ID" value="CEL06853.1"/>
    <property type="molecule type" value="Genomic_DNA"/>
</dbReference>
<keyword evidence="2" id="KW-1185">Reference proteome</keyword>
<evidence type="ECO:0000313" key="1">
    <source>
        <dbReference type="EMBL" id="CEL06853.1"/>
    </source>
</evidence>
<sequence length="133" mass="14910">MYGTINNYKPVMNQAYNQTFNGPVVFAIENHADNTQGAEPDMEWLEGQVKLTCPRATNRDSQPPEKRLRFQFDVPIPERAATRDPVSPRELATFTIPVSDDPSRSLEVTIKEVNTPGMVSARPSGYVMRSHAC</sequence>
<dbReference type="Proteomes" id="UP000054771">
    <property type="component" value="Unassembled WGS sequence"/>
</dbReference>